<accession>A0ABP6R7T9</accession>
<sequence>MSAADQMNWAWLSDKLHPPEGADQCLREVWALPISLIHRWDVGPSGVGARQWAAEFPGS</sequence>
<reference evidence="2" key="1">
    <citation type="journal article" date="2019" name="Int. J. Syst. Evol. Microbiol.">
        <title>The Global Catalogue of Microorganisms (GCM) 10K type strain sequencing project: providing services to taxonomists for standard genome sequencing and annotation.</title>
        <authorList>
            <consortium name="The Broad Institute Genomics Platform"/>
            <consortium name="The Broad Institute Genome Sequencing Center for Infectious Disease"/>
            <person name="Wu L."/>
            <person name="Ma J."/>
        </authorList>
    </citation>
    <scope>NUCLEOTIDE SEQUENCE [LARGE SCALE GENOMIC DNA]</scope>
    <source>
        <strain evidence="2">JCM 11483</strain>
    </source>
</reference>
<keyword evidence="2" id="KW-1185">Reference proteome</keyword>
<comment type="caution">
    <text evidence="1">The sequence shown here is derived from an EMBL/GenBank/DDBJ whole genome shotgun (WGS) entry which is preliminary data.</text>
</comment>
<proteinExistence type="predicted"/>
<dbReference type="EMBL" id="BAAAYG010000002">
    <property type="protein sequence ID" value="GAA3280335.1"/>
    <property type="molecule type" value="Genomic_DNA"/>
</dbReference>
<gene>
    <name evidence="1" type="ORF">GCM10020260_04460</name>
</gene>
<dbReference type="Proteomes" id="UP001501736">
    <property type="component" value="Unassembled WGS sequence"/>
</dbReference>
<organism evidence="1 2">
    <name type="scientific">Nesterenkonia halobia</name>
    <dbReference type="NCBI Taxonomy" id="37922"/>
    <lineage>
        <taxon>Bacteria</taxon>
        <taxon>Bacillati</taxon>
        <taxon>Actinomycetota</taxon>
        <taxon>Actinomycetes</taxon>
        <taxon>Micrococcales</taxon>
        <taxon>Micrococcaceae</taxon>
        <taxon>Nesterenkonia</taxon>
    </lineage>
</organism>
<protein>
    <submittedName>
        <fullName evidence="1">Uncharacterized protein</fullName>
    </submittedName>
</protein>
<evidence type="ECO:0000313" key="1">
    <source>
        <dbReference type="EMBL" id="GAA3280335.1"/>
    </source>
</evidence>
<evidence type="ECO:0000313" key="2">
    <source>
        <dbReference type="Proteomes" id="UP001501736"/>
    </source>
</evidence>
<name>A0ABP6R7T9_9MICC</name>